<dbReference type="AlphaFoldDB" id="A0A9N9B9N5"/>
<keyword evidence="4" id="KW-1185">Reference proteome</keyword>
<feature type="region of interest" description="Disordered" evidence="1">
    <location>
        <begin position="1"/>
        <end position="123"/>
    </location>
</feature>
<name>A0A9N9B9N5_9GLOM</name>
<evidence type="ECO:0000313" key="3">
    <source>
        <dbReference type="EMBL" id="CAG8555705.1"/>
    </source>
</evidence>
<dbReference type="Gene3D" id="2.60.40.2440">
    <property type="entry name" value="Carbohydrate binding type-21 domain"/>
    <property type="match status" value="1"/>
</dbReference>
<evidence type="ECO:0000256" key="1">
    <source>
        <dbReference type="SAM" id="MobiDB-lite"/>
    </source>
</evidence>
<feature type="compositionally biased region" description="Polar residues" evidence="1">
    <location>
        <begin position="14"/>
        <end position="25"/>
    </location>
</feature>
<reference evidence="3" key="1">
    <citation type="submission" date="2021-06" db="EMBL/GenBank/DDBJ databases">
        <authorList>
            <person name="Kallberg Y."/>
            <person name="Tangrot J."/>
            <person name="Rosling A."/>
        </authorList>
    </citation>
    <scope>NUCLEOTIDE SEQUENCE</scope>
    <source>
        <strain evidence="3">CL551</strain>
    </source>
</reference>
<proteinExistence type="predicted"/>
<dbReference type="GO" id="GO:0005979">
    <property type="term" value="P:regulation of glycogen biosynthetic process"/>
    <property type="evidence" value="ECO:0007669"/>
    <property type="project" value="TreeGrafter"/>
</dbReference>
<dbReference type="Proteomes" id="UP000789342">
    <property type="component" value="Unassembled WGS sequence"/>
</dbReference>
<dbReference type="GO" id="GO:0008157">
    <property type="term" value="F:protein phosphatase 1 binding"/>
    <property type="evidence" value="ECO:0007669"/>
    <property type="project" value="TreeGrafter"/>
</dbReference>
<dbReference type="InterPro" id="IPR050782">
    <property type="entry name" value="PP1_regulatory_subunit_3"/>
</dbReference>
<comment type="caution">
    <text evidence="3">The sequence shown here is derived from an EMBL/GenBank/DDBJ whole genome shotgun (WGS) entry which is preliminary data.</text>
</comment>
<dbReference type="EMBL" id="CAJVPV010003613">
    <property type="protein sequence ID" value="CAG8555705.1"/>
    <property type="molecule type" value="Genomic_DNA"/>
</dbReference>
<sequence length="481" mass="53492">MPYSSPDSKAAPTLQKQTAIPTGNSDYPAKMTIGISKKKQQDLGASSSLSHSISADDLNTISTEKTKPVEKKLEPNMPSKRDSERDNALKQFKDILSTSPQLSVSPRRKSAPDLFSRRPPLRVELPKTSDDLPCLLRKKSGEIVKSSLKKGKSEPTTPTFPKFVHFNAELEQIKLFDEAQRPQAISDVESDDDFDSTSDTDDEDEERTLVINIVNMPPMTTERFSKMLFVESIFLSNDKRKLQGRVQVQNIAFEKTVKIRYTFDSWQSVSEASAMYAEKVANRNLTNNFDVFIFAIDLIDNSRNSIDGKVLYFAVQYTVNGCVYWDNNGGQNYQSQSSFSSKWTALESCSPPSSNVAKPITKKSSRYDIGVSLYAAQNARRTISVSPVISYNHDSFRSFFPNSCIDGMPGTSESPIALASSWDDSKGMKSESLKTSTPIAIPTKPTVGSNTYYDLVNQYYFYQGSPYGVASPYASSPPVMT</sequence>
<feature type="compositionally biased region" description="Basic and acidic residues" evidence="1">
    <location>
        <begin position="64"/>
        <end position="93"/>
    </location>
</feature>
<dbReference type="OrthoDB" id="1881at2759"/>
<evidence type="ECO:0000259" key="2">
    <source>
        <dbReference type="PROSITE" id="PS51159"/>
    </source>
</evidence>
<feature type="domain" description="CBM21" evidence="2">
    <location>
        <begin position="222"/>
        <end position="336"/>
    </location>
</feature>
<feature type="region of interest" description="Disordered" evidence="1">
    <location>
        <begin position="186"/>
        <end position="207"/>
    </location>
</feature>
<gene>
    <name evidence="3" type="ORF">AMORRO_LOCUS5781</name>
</gene>
<evidence type="ECO:0000313" key="4">
    <source>
        <dbReference type="Proteomes" id="UP000789342"/>
    </source>
</evidence>
<accession>A0A9N9B9N5</accession>
<dbReference type="InterPro" id="IPR038175">
    <property type="entry name" value="CBM21_dom_sf"/>
</dbReference>
<dbReference type="Pfam" id="PF03370">
    <property type="entry name" value="CBM_21"/>
    <property type="match status" value="1"/>
</dbReference>
<dbReference type="PANTHER" id="PTHR12307">
    <property type="entry name" value="PROTEIN PHOSPHATASE 1 REGULATORY SUBUNIT"/>
    <property type="match status" value="1"/>
</dbReference>
<dbReference type="GO" id="GO:2001069">
    <property type="term" value="F:glycogen binding"/>
    <property type="evidence" value="ECO:0007669"/>
    <property type="project" value="TreeGrafter"/>
</dbReference>
<dbReference type="GO" id="GO:0000164">
    <property type="term" value="C:protein phosphatase type 1 complex"/>
    <property type="evidence" value="ECO:0007669"/>
    <property type="project" value="TreeGrafter"/>
</dbReference>
<protein>
    <submittedName>
        <fullName evidence="3">10825_t:CDS:1</fullName>
    </submittedName>
</protein>
<dbReference type="PROSITE" id="PS51159">
    <property type="entry name" value="CBM21"/>
    <property type="match status" value="1"/>
</dbReference>
<organism evidence="3 4">
    <name type="scientific">Acaulospora morrowiae</name>
    <dbReference type="NCBI Taxonomy" id="94023"/>
    <lineage>
        <taxon>Eukaryota</taxon>
        <taxon>Fungi</taxon>
        <taxon>Fungi incertae sedis</taxon>
        <taxon>Mucoromycota</taxon>
        <taxon>Glomeromycotina</taxon>
        <taxon>Glomeromycetes</taxon>
        <taxon>Diversisporales</taxon>
        <taxon>Acaulosporaceae</taxon>
        <taxon>Acaulospora</taxon>
    </lineage>
</organism>
<feature type="compositionally biased region" description="Acidic residues" evidence="1">
    <location>
        <begin position="188"/>
        <end position="206"/>
    </location>
</feature>
<feature type="compositionally biased region" description="Low complexity" evidence="1">
    <location>
        <begin position="42"/>
        <end position="58"/>
    </location>
</feature>
<dbReference type="InterPro" id="IPR005036">
    <property type="entry name" value="CBM21_dom"/>
</dbReference>
<dbReference type="PANTHER" id="PTHR12307:SF36">
    <property type="entry name" value="GLYCOGEN-BINDING SUBUNIT 76A"/>
    <property type="match status" value="1"/>
</dbReference>